<dbReference type="SUPFAM" id="SSF51556">
    <property type="entry name" value="Metallo-dependent hydrolases"/>
    <property type="match status" value="1"/>
</dbReference>
<dbReference type="RefSeq" id="WP_085244358.1">
    <property type="nucleotide sequence ID" value="NZ_LQPN01000031.1"/>
</dbReference>
<dbReference type="Proteomes" id="UP000193285">
    <property type="component" value="Unassembled WGS sequence"/>
</dbReference>
<dbReference type="InterPro" id="IPR032465">
    <property type="entry name" value="ACMSD"/>
</dbReference>
<evidence type="ECO:0000313" key="3">
    <source>
        <dbReference type="Proteomes" id="UP000193285"/>
    </source>
</evidence>
<organism evidence="2 3">
    <name type="scientific">Mycobacterium paraense</name>
    <dbReference type="NCBI Taxonomy" id="767916"/>
    <lineage>
        <taxon>Bacteria</taxon>
        <taxon>Bacillati</taxon>
        <taxon>Actinomycetota</taxon>
        <taxon>Actinomycetes</taxon>
        <taxon>Mycobacteriales</taxon>
        <taxon>Mycobacteriaceae</taxon>
        <taxon>Mycobacterium</taxon>
        <taxon>Mycobacterium simiae complex</taxon>
    </lineage>
</organism>
<dbReference type="InterPro" id="IPR032466">
    <property type="entry name" value="Metal_Hydrolase"/>
</dbReference>
<name>A0A1X2AGZ8_9MYCO</name>
<dbReference type="OrthoDB" id="8673349at2"/>
<dbReference type="GO" id="GO:0016831">
    <property type="term" value="F:carboxy-lyase activity"/>
    <property type="evidence" value="ECO:0007669"/>
    <property type="project" value="InterPro"/>
</dbReference>
<comment type="caution">
    <text evidence="2">The sequence shown here is derived from an EMBL/GenBank/DDBJ whole genome shotgun (WGS) entry which is preliminary data.</text>
</comment>
<dbReference type="EMBL" id="LQPN01000031">
    <property type="protein sequence ID" value="ORW50610.1"/>
    <property type="molecule type" value="Genomic_DNA"/>
</dbReference>
<dbReference type="PANTHER" id="PTHR21240">
    <property type="entry name" value="2-AMINO-3-CARBOXYLMUCONATE-6-SEMIALDEHYDE DECARBOXYLASE"/>
    <property type="match status" value="1"/>
</dbReference>
<evidence type="ECO:0000256" key="1">
    <source>
        <dbReference type="ARBA" id="ARBA00023239"/>
    </source>
</evidence>
<dbReference type="GO" id="GO:0019748">
    <property type="term" value="P:secondary metabolic process"/>
    <property type="evidence" value="ECO:0007669"/>
    <property type="project" value="TreeGrafter"/>
</dbReference>
<dbReference type="Gene3D" id="3.20.20.140">
    <property type="entry name" value="Metal-dependent hydrolases"/>
    <property type="match status" value="1"/>
</dbReference>
<accession>A0A1X2AGZ8</accession>
<evidence type="ECO:0000313" key="2">
    <source>
        <dbReference type="EMBL" id="ORW50610.1"/>
    </source>
</evidence>
<dbReference type="AlphaFoldDB" id="A0A1X2AGZ8"/>
<proteinExistence type="predicted"/>
<reference evidence="2 3" key="1">
    <citation type="journal article" date="2015" name="Emerg. Microbes Infect.">
        <title>Characterization of 17 strains belonging to the Mycobacterium simiae complex and description of Mycobacterium paraense sp. nov.</title>
        <authorList>
            <person name="Fusco da Costa A.R."/>
            <person name="Fedrizzi T."/>
            <person name="Lopes M.L."/>
            <person name="Pecorari M."/>
            <person name="Oliveira da Costa W.L."/>
            <person name="Giacobazzi E."/>
            <person name="da Costa Bahia J.R."/>
            <person name="De Sanctis V."/>
            <person name="Batista Lima K.V."/>
            <person name="Bertorelli R."/>
            <person name="Grottola A."/>
            <person name="Fabio A."/>
            <person name="Mariottini A."/>
            <person name="Ferretti P."/>
            <person name="Di Leva F."/>
            <person name="Fregni Serpini G."/>
            <person name="Tagliazucchi S."/>
            <person name="Rumpianesi F."/>
            <person name="Jousson O."/>
            <person name="Segata N."/>
            <person name="Tortoli E."/>
        </authorList>
    </citation>
    <scope>NUCLEOTIDE SEQUENCE [LARGE SCALE GENOMIC DNA]</scope>
    <source>
        <strain evidence="2 3">IEC33</strain>
    </source>
</reference>
<evidence type="ECO:0008006" key="4">
    <source>
        <dbReference type="Google" id="ProtNLM"/>
    </source>
</evidence>
<keyword evidence="1" id="KW-0456">Lyase</keyword>
<gene>
    <name evidence="2" type="ORF">AWB90_06855</name>
</gene>
<dbReference type="STRING" id="767916.AWB91_06175"/>
<dbReference type="GO" id="GO:0005737">
    <property type="term" value="C:cytoplasm"/>
    <property type="evidence" value="ECO:0007669"/>
    <property type="project" value="TreeGrafter"/>
</dbReference>
<sequence>MTRIVDSDQHLYEGRALWSDHIDPAARDDALSLVDDGLGYTWLSWRGGRLALADVHLPGDTASCGEHRKRQRAGEPAAYRYDEALPAAYWEPAARLGWLDGAGLDEAVLFPNFGLLWERRLSSSLPAMTANMTAWNRWCAVVRAEGGGRLHPVAHLTLRDPAWLEAELDALAGAGVTLAMIGAGPVDGRALSHPAHDRVWAAFADHAVTPVFHVADQVRVFDDCWYSDDPADDLVPATEAVFLWVPPALALSDLILHGVFDRHPRLRFGVVELSSAWVPQFLLMLDGAAAFTAQLNGKPVAPLARRPSEYFLDHVRVSSFSYENPKQLATLSGDVFMFCSDYPHSEGTATPLDDYRRMGCAEPDMPGLFHGNVDALLHPAF</sequence>
<protein>
    <recommendedName>
        <fullName evidence="4">Amidohydrolase-related domain-containing protein</fullName>
    </recommendedName>
</protein>
<dbReference type="PANTHER" id="PTHR21240:SF28">
    <property type="entry name" value="ISO-OROTATE DECARBOXYLASE (EUROFUNG)"/>
    <property type="match status" value="1"/>
</dbReference>